<dbReference type="RefSeq" id="WP_014808067.1">
    <property type="nucleotide sequence ID" value="NC_018025.1"/>
</dbReference>
<evidence type="ECO:0008006" key="3">
    <source>
        <dbReference type="Google" id="ProtNLM"/>
    </source>
</evidence>
<evidence type="ECO:0000313" key="1">
    <source>
        <dbReference type="EMBL" id="AFM22908.1"/>
    </source>
</evidence>
<evidence type="ECO:0000313" key="2">
    <source>
        <dbReference type="Proteomes" id="UP000006055"/>
    </source>
</evidence>
<reference evidence="2" key="1">
    <citation type="submission" date="2012-06" db="EMBL/GenBank/DDBJ databases">
        <title>Complete sequence of chromosome of Desulfomonile tiedjei DSM 6799.</title>
        <authorList>
            <person name="Lucas S."/>
            <person name="Copeland A."/>
            <person name="Lapidus A."/>
            <person name="Glavina del Rio T."/>
            <person name="Dalin E."/>
            <person name="Tice H."/>
            <person name="Bruce D."/>
            <person name="Goodwin L."/>
            <person name="Pitluck S."/>
            <person name="Peters L."/>
            <person name="Ovchinnikova G."/>
            <person name="Zeytun A."/>
            <person name="Lu M."/>
            <person name="Kyrpides N."/>
            <person name="Mavromatis K."/>
            <person name="Ivanova N."/>
            <person name="Brettin T."/>
            <person name="Detter J.C."/>
            <person name="Han C."/>
            <person name="Larimer F."/>
            <person name="Land M."/>
            <person name="Hauser L."/>
            <person name="Markowitz V."/>
            <person name="Cheng J.-F."/>
            <person name="Hugenholtz P."/>
            <person name="Woyke T."/>
            <person name="Wu D."/>
            <person name="Spring S."/>
            <person name="Schroeder M."/>
            <person name="Brambilla E."/>
            <person name="Klenk H.-P."/>
            <person name="Eisen J.A."/>
        </authorList>
    </citation>
    <scope>NUCLEOTIDE SEQUENCE [LARGE SCALE GENOMIC DNA]</scope>
    <source>
        <strain evidence="2">ATCC 49306 / DSM 6799 / DCB-1</strain>
    </source>
</reference>
<accession>I4C017</accession>
<organism evidence="1 2">
    <name type="scientific">Desulfomonile tiedjei (strain ATCC 49306 / DSM 6799 / DCB-1)</name>
    <dbReference type="NCBI Taxonomy" id="706587"/>
    <lineage>
        <taxon>Bacteria</taxon>
        <taxon>Pseudomonadati</taxon>
        <taxon>Thermodesulfobacteriota</taxon>
        <taxon>Desulfomonilia</taxon>
        <taxon>Desulfomonilales</taxon>
        <taxon>Desulfomonilaceae</taxon>
        <taxon>Desulfomonile</taxon>
    </lineage>
</organism>
<keyword evidence="2" id="KW-1185">Reference proteome</keyword>
<sequence>MVKKSAVILGILAIMLVGAGISQGYTVSKWPVPGIPNTVYCGGSPCLPGLGAEDTTLRGPVAPACEPPLVPGVIHAALSVPFRALGLVASPLLAGQCPGEQCCKVELGEAAYVTAAVPCTPVNAYVPPRGW</sequence>
<proteinExistence type="predicted"/>
<dbReference type="AlphaFoldDB" id="I4C017"/>
<protein>
    <recommendedName>
        <fullName evidence="3">Hydrophobin</fullName>
    </recommendedName>
</protein>
<dbReference type="KEGG" id="dti:Desti_0162"/>
<dbReference type="EMBL" id="CP003360">
    <property type="protein sequence ID" value="AFM22908.1"/>
    <property type="molecule type" value="Genomic_DNA"/>
</dbReference>
<name>I4C017_DESTA</name>
<gene>
    <name evidence="1" type="ordered locus">Desti_0162</name>
</gene>
<dbReference type="Proteomes" id="UP000006055">
    <property type="component" value="Chromosome"/>
</dbReference>
<dbReference type="HOGENOM" id="CLU_1924207_0_0_7"/>